<name>A0A4U8UPY9_STECR</name>
<proteinExistence type="predicted"/>
<reference evidence="3 4" key="1">
    <citation type="journal article" date="2015" name="Genome Biol.">
        <title>Comparative genomics of Steinernema reveals deeply conserved gene regulatory networks.</title>
        <authorList>
            <person name="Dillman A.R."/>
            <person name="Macchietto M."/>
            <person name="Porter C.F."/>
            <person name="Rogers A."/>
            <person name="Williams B."/>
            <person name="Antoshechkin I."/>
            <person name="Lee M.M."/>
            <person name="Goodwin Z."/>
            <person name="Lu X."/>
            <person name="Lewis E.E."/>
            <person name="Goodrich-Blair H."/>
            <person name="Stock S.P."/>
            <person name="Adams B.J."/>
            <person name="Sternberg P.W."/>
            <person name="Mortazavi A."/>
        </authorList>
    </citation>
    <scope>NUCLEOTIDE SEQUENCE [LARGE SCALE GENOMIC DNA]</scope>
    <source>
        <strain evidence="3 4">ALL</strain>
    </source>
</reference>
<dbReference type="AlphaFoldDB" id="A0A4U8UPY9"/>
<evidence type="ECO:0000256" key="2">
    <source>
        <dbReference type="SAM" id="SignalP"/>
    </source>
</evidence>
<feature type="chain" id="PRO_5020956749" description="Secreted protein" evidence="2">
    <location>
        <begin position="26"/>
        <end position="165"/>
    </location>
</feature>
<keyword evidence="4" id="KW-1185">Reference proteome</keyword>
<dbReference type="Proteomes" id="UP000298663">
    <property type="component" value="Chromosome X"/>
</dbReference>
<evidence type="ECO:0008006" key="5">
    <source>
        <dbReference type="Google" id="ProtNLM"/>
    </source>
</evidence>
<evidence type="ECO:0000256" key="1">
    <source>
        <dbReference type="SAM" id="MobiDB-lite"/>
    </source>
</evidence>
<dbReference type="EMBL" id="AZBU02000001">
    <property type="protein sequence ID" value="TMS35021.1"/>
    <property type="molecule type" value="Genomic_DNA"/>
</dbReference>
<keyword evidence="2" id="KW-0732">Signal</keyword>
<evidence type="ECO:0000313" key="4">
    <source>
        <dbReference type="Proteomes" id="UP000298663"/>
    </source>
</evidence>
<reference evidence="3 4" key="2">
    <citation type="journal article" date="2019" name="G3 (Bethesda)">
        <title>Hybrid Assembly of the Genome of the Entomopathogenic Nematode Steinernema carpocapsae Identifies the X-Chromosome.</title>
        <authorList>
            <person name="Serra L."/>
            <person name="Macchietto M."/>
            <person name="Macias-Munoz A."/>
            <person name="McGill C.J."/>
            <person name="Rodriguez I.M."/>
            <person name="Rodriguez B."/>
            <person name="Murad R."/>
            <person name="Mortazavi A."/>
        </authorList>
    </citation>
    <scope>NUCLEOTIDE SEQUENCE [LARGE SCALE GENOMIC DNA]</scope>
    <source>
        <strain evidence="3 4">ALL</strain>
    </source>
</reference>
<sequence>MSVCQHRSLLCIILLSSVTLLPLQTRPSTTHVLGNAVACSCFRSEWVVVGQLPRAAIFVQTAGRDEILPLSTLTTGRWAAYRARRRPRALPSLNNASGHRRLGRRPYKFSDTESAISSHHRSHILAPVSCCEEEQSSSVPDSRSPPIPLSLSRSPDRLPYPPIQS</sequence>
<feature type="region of interest" description="Disordered" evidence="1">
    <location>
        <begin position="131"/>
        <end position="165"/>
    </location>
</feature>
<accession>A0A4U8UPY9</accession>
<organism evidence="3 4">
    <name type="scientific">Steinernema carpocapsae</name>
    <name type="common">Entomopathogenic nematode</name>
    <dbReference type="NCBI Taxonomy" id="34508"/>
    <lineage>
        <taxon>Eukaryota</taxon>
        <taxon>Metazoa</taxon>
        <taxon>Ecdysozoa</taxon>
        <taxon>Nematoda</taxon>
        <taxon>Chromadorea</taxon>
        <taxon>Rhabditida</taxon>
        <taxon>Tylenchina</taxon>
        <taxon>Panagrolaimomorpha</taxon>
        <taxon>Strongyloidoidea</taxon>
        <taxon>Steinernematidae</taxon>
        <taxon>Steinernema</taxon>
    </lineage>
</organism>
<feature type="signal peptide" evidence="2">
    <location>
        <begin position="1"/>
        <end position="25"/>
    </location>
</feature>
<protein>
    <recommendedName>
        <fullName evidence="5">Secreted protein</fullName>
    </recommendedName>
</protein>
<comment type="caution">
    <text evidence="3">The sequence shown here is derived from an EMBL/GenBank/DDBJ whole genome shotgun (WGS) entry which is preliminary data.</text>
</comment>
<evidence type="ECO:0000313" key="3">
    <source>
        <dbReference type="EMBL" id="TMS35021.1"/>
    </source>
</evidence>
<dbReference type="EMBL" id="CM016762">
    <property type="protein sequence ID" value="TMS35021.1"/>
    <property type="molecule type" value="Genomic_DNA"/>
</dbReference>
<gene>
    <name evidence="3" type="ORF">L596_002503</name>
</gene>